<dbReference type="HOGENOM" id="CLU_2893921_0_0_6"/>
<dbReference type="KEGG" id="awd:AWOD_II_0472"/>
<organism evidence="1 2">
    <name type="scientific">Aliivibrio wodanis</name>
    <dbReference type="NCBI Taxonomy" id="80852"/>
    <lineage>
        <taxon>Bacteria</taxon>
        <taxon>Pseudomonadati</taxon>
        <taxon>Pseudomonadota</taxon>
        <taxon>Gammaproteobacteria</taxon>
        <taxon>Vibrionales</taxon>
        <taxon>Vibrionaceae</taxon>
        <taxon>Aliivibrio</taxon>
    </lineage>
</organism>
<accession>A0A090I9S8</accession>
<reference evidence="2" key="1">
    <citation type="submission" date="2014-09" db="EMBL/GenBank/DDBJ databases">
        <authorList>
            <person name="Hjerde E."/>
        </authorList>
    </citation>
    <scope>NUCLEOTIDE SEQUENCE [LARGE SCALE GENOMIC DNA]</scope>
    <source>
        <strain evidence="2">06/09/139</strain>
    </source>
</reference>
<dbReference type="PATRIC" id="fig|80852.17.peg.3238"/>
<dbReference type="EMBL" id="LN554847">
    <property type="protein sequence ID" value="CED57117.1"/>
    <property type="molecule type" value="Genomic_DNA"/>
</dbReference>
<name>A0A090I9S8_9GAMM</name>
<gene>
    <name evidence="1" type="ORF">AWOD_II_0472</name>
</gene>
<dbReference type="Proteomes" id="UP000032427">
    <property type="component" value="Chromosome 2"/>
</dbReference>
<dbReference type="GeneID" id="28542723"/>
<protein>
    <submittedName>
        <fullName evidence="1">Uncharacterized phage protein</fullName>
    </submittedName>
</protein>
<sequence>MQGTIIKQIDDITVLVSYKKNDKQMERVMRLSNINCLRNQDLKGAKVSFSLDNVDAYGRLLF</sequence>
<evidence type="ECO:0000313" key="1">
    <source>
        <dbReference type="EMBL" id="CED57117.1"/>
    </source>
</evidence>
<keyword evidence="2" id="KW-1185">Reference proteome</keyword>
<evidence type="ECO:0000313" key="2">
    <source>
        <dbReference type="Proteomes" id="UP000032427"/>
    </source>
</evidence>
<dbReference type="STRING" id="80852.AWOD_II_0472"/>
<proteinExistence type="predicted"/>
<dbReference type="AlphaFoldDB" id="A0A090I9S8"/>